<keyword evidence="3" id="KW-1185">Reference proteome</keyword>
<organism evidence="2 3">
    <name type="scientific">Sphingomonas psychrotolerans</name>
    <dbReference type="NCBI Taxonomy" id="1327635"/>
    <lineage>
        <taxon>Bacteria</taxon>
        <taxon>Pseudomonadati</taxon>
        <taxon>Pseudomonadota</taxon>
        <taxon>Alphaproteobacteria</taxon>
        <taxon>Sphingomonadales</taxon>
        <taxon>Sphingomonadaceae</taxon>
        <taxon>Sphingomonas</taxon>
    </lineage>
</organism>
<accession>A0A2K8MKM8</accession>
<feature type="signal peptide" evidence="1">
    <location>
        <begin position="1"/>
        <end position="22"/>
    </location>
</feature>
<evidence type="ECO:0000313" key="3">
    <source>
        <dbReference type="Proteomes" id="UP000229081"/>
    </source>
</evidence>
<protein>
    <submittedName>
        <fullName evidence="2">Uncharacterized protein</fullName>
    </submittedName>
</protein>
<proteinExistence type="predicted"/>
<dbReference type="EMBL" id="CP024923">
    <property type="protein sequence ID" value="ATY33564.1"/>
    <property type="molecule type" value="Genomic_DNA"/>
</dbReference>
<reference evidence="2 3" key="1">
    <citation type="submission" date="2017-11" db="EMBL/GenBank/DDBJ databases">
        <title>Complete genome sequence of Sphingomonas sp. Strain Cra20, a psychrotolerant potential plant growth promoting rhizobacteria.</title>
        <authorList>
            <person name="Luo Y."/>
        </authorList>
    </citation>
    <scope>NUCLEOTIDE SEQUENCE [LARGE SCALE GENOMIC DNA]</scope>
    <source>
        <strain evidence="2 3">Cra20</strain>
    </source>
</reference>
<keyword evidence="1" id="KW-0732">Signal</keyword>
<feature type="chain" id="PRO_5014972464" evidence="1">
    <location>
        <begin position="23"/>
        <end position="66"/>
    </location>
</feature>
<evidence type="ECO:0000313" key="2">
    <source>
        <dbReference type="EMBL" id="ATY33564.1"/>
    </source>
</evidence>
<evidence type="ECO:0000256" key="1">
    <source>
        <dbReference type="SAM" id="SignalP"/>
    </source>
</evidence>
<dbReference type="Proteomes" id="UP000229081">
    <property type="component" value="Chromosome"/>
</dbReference>
<dbReference type="KEGG" id="sphc:CVN68_17655"/>
<gene>
    <name evidence="2" type="ORF">CVN68_17655</name>
</gene>
<name>A0A2K8MKM8_9SPHN</name>
<sequence>MKRRLFLLLPPLALAVPAPATGATIFGRFCGTQPAAPADPVPRKDPCATTCHAMPCERQRAAKRAG</sequence>
<dbReference type="AlphaFoldDB" id="A0A2K8MKM8"/>